<dbReference type="EMBL" id="CP159253">
    <property type="protein sequence ID" value="XCG50909.1"/>
    <property type="molecule type" value="Genomic_DNA"/>
</dbReference>
<name>A0AAU8CWI9_9HYPH</name>
<keyword evidence="1" id="KW-0472">Membrane</keyword>
<evidence type="ECO:0008006" key="3">
    <source>
        <dbReference type="Google" id="ProtNLM"/>
    </source>
</evidence>
<evidence type="ECO:0000313" key="2">
    <source>
        <dbReference type="EMBL" id="XCG50909.1"/>
    </source>
</evidence>
<gene>
    <name evidence="2" type="ORF">ABVK50_10710</name>
</gene>
<keyword evidence="1" id="KW-1133">Transmembrane helix</keyword>
<feature type="transmembrane region" description="Helical" evidence="1">
    <location>
        <begin position="12"/>
        <end position="34"/>
    </location>
</feature>
<proteinExistence type="predicted"/>
<evidence type="ECO:0000256" key="1">
    <source>
        <dbReference type="SAM" id="Phobius"/>
    </source>
</evidence>
<keyword evidence="1" id="KW-0812">Transmembrane</keyword>
<protein>
    <recommendedName>
        <fullName evidence="3">DUF1648 domain-containing protein</fullName>
    </recommendedName>
</protein>
<feature type="transmembrane region" description="Helical" evidence="1">
    <location>
        <begin position="90"/>
        <end position="111"/>
    </location>
</feature>
<sequence length="117" mass="12957">MHGDGSIAGRLVTMTGFSIAAIGVLILALMSIMANRKFRDRDRLPMQWSLNRTVNWSAPRHIALAFTPLLATVVLFTIANVLASKPDTEFWTLIVIALAFVGAHLLHLHLLEKWPAD</sequence>
<accession>A0AAU8CWI9</accession>
<feature type="transmembrane region" description="Helical" evidence="1">
    <location>
        <begin position="62"/>
        <end position="84"/>
    </location>
</feature>
<reference evidence="2" key="1">
    <citation type="submission" date="2024-06" db="EMBL/GenBank/DDBJ databases">
        <title>Mesorhizobium karijinii sp. nov., a symbiont of the iconic Swainsona formosa from arid Australia.</title>
        <authorList>
            <person name="Hill Y.J."/>
            <person name="Watkin E.L.J."/>
            <person name="O'Hara G.W."/>
            <person name="Terpolilli J."/>
            <person name="Tye M.L."/>
            <person name="Kohlmeier M.G."/>
        </authorList>
    </citation>
    <scope>NUCLEOTIDE SEQUENCE</scope>
    <source>
        <strain evidence="2">WSM2240</strain>
    </source>
</reference>
<dbReference type="RefSeq" id="WP_353641580.1">
    <property type="nucleotide sequence ID" value="NZ_CP159253.1"/>
</dbReference>
<organism evidence="2">
    <name type="scientific">Mesorhizobium sp. WSM2240</name>
    <dbReference type="NCBI Taxonomy" id="3228851"/>
    <lineage>
        <taxon>Bacteria</taxon>
        <taxon>Pseudomonadati</taxon>
        <taxon>Pseudomonadota</taxon>
        <taxon>Alphaproteobacteria</taxon>
        <taxon>Hyphomicrobiales</taxon>
        <taxon>Phyllobacteriaceae</taxon>
        <taxon>Mesorhizobium</taxon>
    </lineage>
</organism>
<dbReference type="AlphaFoldDB" id="A0AAU8CWI9"/>